<proteinExistence type="predicted"/>
<evidence type="ECO:0008006" key="2">
    <source>
        <dbReference type="Google" id="ProtNLM"/>
    </source>
</evidence>
<reference evidence="1" key="1">
    <citation type="submission" date="2006-05" db="EMBL/GenBank/DDBJ databases">
        <title>Complete sequence of chromosome 1 of Burkholderia cenocepacia AU 1054.</title>
        <authorList>
            <consortium name="US DOE Joint Genome Institute"/>
            <person name="Copeland A."/>
            <person name="Lucas S."/>
            <person name="Lapidus A."/>
            <person name="Barry K."/>
            <person name="Detter J.C."/>
            <person name="Glavina del Rio T."/>
            <person name="Hammon N."/>
            <person name="Israni S."/>
            <person name="Dalin E."/>
            <person name="Tice H."/>
            <person name="Pitluck S."/>
            <person name="Chain P."/>
            <person name="Malfatti S."/>
            <person name="Shin M."/>
            <person name="Vergez L."/>
            <person name="Schmutz J."/>
            <person name="Larimer F."/>
            <person name="Land M."/>
            <person name="Hauser L."/>
            <person name="Kyrpides N."/>
            <person name="Lykidis A."/>
            <person name="LiPuma J.J."/>
            <person name="Konstantinidis K."/>
            <person name="Tiedje J.M."/>
            <person name="Richardson P."/>
        </authorList>
    </citation>
    <scope>NUCLEOTIDE SEQUENCE [LARGE SCALE GENOMIC DNA]</scope>
    <source>
        <strain evidence="1">AU 1054</strain>
    </source>
</reference>
<protein>
    <recommendedName>
        <fullName evidence="2">DUF3304 domain-containing protein</fullName>
    </recommendedName>
</protein>
<name>A0A0H2XRR3_BURO1</name>
<accession>A0A0H2XRR3</accession>
<organism evidence="1">
    <name type="scientific">Burkholderia orbicola (strain AU 1054)</name>
    <dbReference type="NCBI Taxonomy" id="331271"/>
    <lineage>
        <taxon>Bacteria</taxon>
        <taxon>Pseudomonadati</taxon>
        <taxon>Pseudomonadota</taxon>
        <taxon>Betaproteobacteria</taxon>
        <taxon>Burkholderiales</taxon>
        <taxon>Burkholderiaceae</taxon>
        <taxon>Burkholderia</taxon>
        <taxon>Burkholderia cepacia complex</taxon>
        <taxon>Burkholderia orbicola</taxon>
    </lineage>
</organism>
<dbReference type="EMBL" id="CP000378">
    <property type="protein sequence ID" value="ABF77525.1"/>
    <property type="molecule type" value="Genomic_DNA"/>
</dbReference>
<dbReference type="HOGENOM" id="CLU_1060388_0_0_4"/>
<sequence length="311" mass="34526">MKRVLMPDFMQYAAPKFHAIVPDRHGARAARGRFLAALRVAAAGLLFVSMAACSKSDPTYTSISTEALNYLPYNLVRFTITDQFGNKARGGGDLEPGAGEGSIACCYLLKGNDFKVQWTYYDADDWRPGEQVKKQQAEANVSLPPTKEPDSIGSRILEVHFYPDHHVELVFPGEMLGSTRLPIVDVSRDLTKQYGKRLDKKYEDNDAQSHRRISRTVAEAWIKYRFTDRSDLEQYAYYALLVNPRFDAHPAVQKLIQSSKGKPGAFAKAVAALSPTVVKELGQNRFQAVAVPSIPAGLVPPPREENSHGRG</sequence>
<gene>
    <name evidence="1" type="ordered locus">Bcen_2627</name>
</gene>
<dbReference type="AlphaFoldDB" id="A0A0H2XRR3"/>
<evidence type="ECO:0000313" key="1">
    <source>
        <dbReference type="EMBL" id="ABF77525.1"/>
    </source>
</evidence>